<keyword evidence="1" id="KW-0812">Transmembrane</keyword>
<name>A0A0K0FJ60_STRVS</name>
<keyword evidence="1" id="KW-1133">Transmembrane helix</keyword>
<reference evidence="3" key="2">
    <citation type="submission" date="2015-08" db="UniProtKB">
        <authorList>
            <consortium name="WormBaseParasite"/>
        </authorList>
    </citation>
    <scope>IDENTIFICATION</scope>
</reference>
<keyword evidence="2" id="KW-1185">Reference proteome</keyword>
<keyword evidence="1" id="KW-0472">Membrane</keyword>
<proteinExistence type="predicted"/>
<reference evidence="2" key="1">
    <citation type="submission" date="2014-07" db="EMBL/GenBank/DDBJ databases">
        <authorList>
            <person name="Martin A.A"/>
            <person name="De Silva N."/>
        </authorList>
    </citation>
    <scope>NUCLEOTIDE SEQUENCE</scope>
</reference>
<dbReference type="Proteomes" id="UP000035680">
    <property type="component" value="Unassembled WGS sequence"/>
</dbReference>
<feature type="transmembrane region" description="Helical" evidence="1">
    <location>
        <begin position="67"/>
        <end position="95"/>
    </location>
</feature>
<evidence type="ECO:0000313" key="3">
    <source>
        <dbReference type="WBParaSite" id="SVE_0893300.1"/>
    </source>
</evidence>
<dbReference type="WBParaSite" id="SVE_0893300.1">
    <property type="protein sequence ID" value="SVE_0893300.1"/>
    <property type="gene ID" value="SVE_0893300"/>
</dbReference>
<evidence type="ECO:0000256" key="1">
    <source>
        <dbReference type="SAM" id="Phobius"/>
    </source>
</evidence>
<accession>A0A0K0FJ60</accession>
<evidence type="ECO:0000313" key="2">
    <source>
        <dbReference type="Proteomes" id="UP000035680"/>
    </source>
</evidence>
<dbReference type="AlphaFoldDB" id="A0A0K0FJ60"/>
<organism evidence="2 3">
    <name type="scientific">Strongyloides venezuelensis</name>
    <name type="common">Threadworm</name>
    <dbReference type="NCBI Taxonomy" id="75913"/>
    <lineage>
        <taxon>Eukaryota</taxon>
        <taxon>Metazoa</taxon>
        <taxon>Ecdysozoa</taxon>
        <taxon>Nematoda</taxon>
        <taxon>Chromadorea</taxon>
        <taxon>Rhabditida</taxon>
        <taxon>Tylenchina</taxon>
        <taxon>Panagrolaimomorpha</taxon>
        <taxon>Strongyloidoidea</taxon>
        <taxon>Strongyloididae</taxon>
        <taxon>Strongyloides</taxon>
    </lineage>
</organism>
<feature type="transmembrane region" description="Helical" evidence="1">
    <location>
        <begin position="115"/>
        <end position="138"/>
    </location>
</feature>
<sequence>MLFSSSLSLVPRPISIVEAQTSWKNIALEGFLSRFSYSIFSGLSFHSDKRSKGYSDHTTYYILHHTITVVVDLVIFCVVLFGLVFFVGITGFLVVVLDDDSIVFLIVRVDRGFSAVVAFGVVLLVVIFTFEGLLFICLGTEGFKTVDLSFKDRGLGFEGGSLGFEDEGILP</sequence>
<protein>
    <submittedName>
        <fullName evidence="3">Transmembrane protein</fullName>
    </submittedName>
</protein>